<dbReference type="AlphaFoldDB" id="A0AAN9XYL6"/>
<comment type="caution">
    <text evidence="1">The sequence shown here is derived from an EMBL/GenBank/DDBJ whole genome shotgun (WGS) entry which is preliminary data.</text>
</comment>
<keyword evidence="2" id="KW-1185">Reference proteome</keyword>
<protein>
    <submittedName>
        <fullName evidence="1">Uncharacterized protein</fullName>
    </submittedName>
</protein>
<name>A0AAN9XYL6_9HEMI</name>
<reference evidence="1 2" key="1">
    <citation type="submission" date="2024-03" db="EMBL/GenBank/DDBJ databases">
        <title>Adaptation during the transition from Ophiocordyceps entomopathogen to insect associate is accompanied by gene loss and intensified selection.</title>
        <authorList>
            <person name="Ward C.M."/>
            <person name="Onetto C.A."/>
            <person name="Borneman A.R."/>
        </authorList>
    </citation>
    <scope>NUCLEOTIDE SEQUENCE [LARGE SCALE GENOMIC DNA]</scope>
    <source>
        <strain evidence="1">AWRI1</strain>
        <tissue evidence="1">Single Adult Female</tissue>
    </source>
</reference>
<evidence type="ECO:0000313" key="2">
    <source>
        <dbReference type="Proteomes" id="UP001367676"/>
    </source>
</evidence>
<dbReference type="Proteomes" id="UP001367676">
    <property type="component" value="Unassembled WGS sequence"/>
</dbReference>
<proteinExistence type="predicted"/>
<sequence length="86" mass="10037">MYEDEMDAEWEDFDRLVNEYNLRKRKVLASPIFQRRHVEDLCDISAGKDDDRQQTAFYPCPPPTEAVYDYVSNNAAVSEIQCSTLL</sequence>
<accession>A0AAN9XYL6</accession>
<gene>
    <name evidence="1" type="ORF">V9T40_014643</name>
</gene>
<evidence type="ECO:0000313" key="1">
    <source>
        <dbReference type="EMBL" id="KAK7572171.1"/>
    </source>
</evidence>
<organism evidence="1 2">
    <name type="scientific">Parthenolecanium corni</name>
    <dbReference type="NCBI Taxonomy" id="536013"/>
    <lineage>
        <taxon>Eukaryota</taxon>
        <taxon>Metazoa</taxon>
        <taxon>Ecdysozoa</taxon>
        <taxon>Arthropoda</taxon>
        <taxon>Hexapoda</taxon>
        <taxon>Insecta</taxon>
        <taxon>Pterygota</taxon>
        <taxon>Neoptera</taxon>
        <taxon>Paraneoptera</taxon>
        <taxon>Hemiptera</taxon>
        <taxon>Sternorrhyncha</taxon>
        <taxon>Coccoidea</taxon>
        <taxon>Coccidae</taxon>
        <taxon>Parthenolecanium</taxon>
    </lineage>
</organism>
<dbReference type="EMBL" id="JBBCAQ010000038">
    <property type="protein sequence ID" value="KAK7572171.1"/>
    <property type="molecule type" value="Genomic_DNA"/>
</dbReference>